<dbReference type="Proteomes" id="UP001151295">
    <property type="component" value="Unassembled WGS sequence"/>
</dbReference>
<keyword evidence="3" id="KW-1185">Reference proteome</keyword>
<feature type="region of interest" description="Disordered" evidence="1">
    <location>
        <begin position="14"/>
        <end position="61"/>
    </location>
</feature>
<feature type="compositionally biased region" description="Basic residues" evidence="1">
    <location>
        <begin position="22"/>
        <end position="51"/>
    </location>
</feature>
<comment type="caution">
    <text evidence="2">The sequence shown here is derived from an EMBL/GenBank/DDBJ whole genome shotgun (WGS) entry which is preliminary data.</text>
</comment>
<accession>A0ABQ8PGX0</accession>
<evidence type="ECO:0008006" key="4">
    <source>
        <dbReference type="Google" id="ProtNLM"/>
    </source>
</evidence>
<gene>
    <name evidence="2" type="ORF">EDC05_005169</name>
</gene>
<evidence type="ECO:0000313" key="2">
    <source>
        <dbReference type="EMBL" id="KAJ1988621.1"/>
    </source>
</evidence>
<organism evidence="2 3">
    <name type="scientific">Coemansia umbellata</name>
    <dbReference type="NCBI Taxonomy" id="1424467"/>
    <lineage>
        <taxon>Eukaryota</taxon>
        <taxon>Fungi</taxon>
        <taxon>Fungi incertae sedis</taxon>
        <taxon>Zoopagomycota</taxon>
        <taxon>Kickxellomycotina</taxon>
        <taxon>Kickxellomycetes</taxon>
        <taxon>Kickxellales</taxon>
        <taxon>Kickxellaceae</taxon>
        <taxon>Coemansia</taxon>
    </lineage>
</organism>
<protein>
    <recommendedName>
        <fullName evidence="4">Cysteine-rich transmembrane CYSTM domain-containing protein</fullName>
    </recommendedName>
</protein>
<proteinExistence type="predicted"/>
<dbReference type="EMBL" id="JANBQD010000089">
    <property type="protein sequence ID" value="KAJ1988621.1"/>
    <property type="molecule type" value="Genomic_DNA"/>
</dbReference>
<evidence type="ECO:0000256" key="1">
    <source>
        <dbReference type="SAM" id="MobiDB-lite"/>
    </source>
</evidence>
<evidence type="ECO:0000313" key="3">
    <source>
        <dbReference type="Proteomes" id="UP001151295"/>
    </source>
</evidence>
<reference evidence="2" key="1">
    <citation type="submission" date="2022-07" db="EMBL/GenBank/DDBJ databases">
        <title>Phylogenomic reconstructions and comparative analyses of Kickxellomycotina fungi.</title>
        <authorList>
            <person name="Reynolds N.K."/>
            <person name="Stajich J.E."/>
            <person name="Barry K."/>
            <person name="Grigoriev I.V."/>
            <person name="Crous P."/>
            <person name="Smith M.E."/>
        </authorList>
    </citation>
    <scope>NUCLEOTIDE SEQUENCE</scope>
    <source>
        <strain evidence="2">BCRC 34882</strain>
    </source>
</reference>
<name>A0ABQ8PGX0_9FUNG</name>
<sequence>MAYPGQRIPADGAYVAPEGGHHLHKHHNGLTGDHHHHNHNGLTGAHHHHNHNGLNGDHHHHNPLDGHMDEKKKSHWKRFAEYLGCAVCVYWCCDNCCCCCC</sequence>